<dbReference type="RefSeq" id="YP_007002393.1">
    <property type="nucleotide sequence ID" value="NC_019450.1"/>
</dbReference>
<evidence type="ECO:0000313" key="1">
    <source>
        <dbReference type="EMBL" id="ADF58141.1"/>
    </source>
</evidence>
<dbReference type="Proteomes" id="UP000008741">
    <property type="component" value="Segment"/>
</dbReference>
<dbReference type="KEGG" id="vg:14006146"/>
<dbReference type="GeneID" id="14006146"/>
<dbReference type="EMBL" id="GU988610">
    <property type="protein sequence ID" value="ADF58141.1"/>
    <property type="molecule type" value="Genomic_DNA"/>
</dbReference>
<evidence type="ECO:0000313" key="2">
    <source>
        <dbReference type="Proteomes" id="UP000008741"/>
    </source>
</evidence>
<sequence length="103" mass="11932">MGRWPIYVSSPHLSGEAFKGYGPLAQSLLQWDRPRRRGHLRRKAGRTLPNCLRRDKMQAWNVYQNGQLIDIVFFDIMCGTEEVRKSLVNHDGYPSDITVEEAE</sequence>
<proteinExistence type="predicted"/>
<gene>
    <name evidence="1" type="ORF">PJG4_147</name>
</gene>
<reference evidence="1 2" key="1">
    <citation type="journal article" date="2011" name="BMC Microbiol.">
        <title>Sequencing and Characterization of Pseudomonas aeruginosa phage JG004.</title>
        <authorList>
            <person name="Garbe J."/>
            <person name="Bunk B."/>
            <person name="Rohde M."/>
            <person name="Schobert M."/>
        </authorList>
    </citation>
    <scope>NUCLEOTIDE SEQUENCE [LARGE SCALE GENOMIC DNA]</scope>
    <source>
        <strain evidence="1 2">JG004</strain>
    </source>
</reference>
<keyword evidence="2" id="KW-1185">Reference proteome</keyword>
<organism evidence="1 2">
    <name type="scientific">Pseudomonas phage JG004</name>
    <dbReference type="NCBI Taxonomy" id="757342"/>
    <lineage>
        <taxon>Viruses</taxon>
        <taxon>Duplodnaviria</taxon>
        <taxon>Heunggongvirae</taxon>
        <taxon>Uroviricota</taxon>
        <taxon>Caudoviricetes</taxon>
        <taxon>Vandenendeviridae</taxon>
        <taxon>Skurskavirinae</taxon>
        <taxon>Pakpunavirus</taxon>
        <taxon>Pakpunavirus JG004</taxon>
    </lineage>
</organism>
<protein>
    <submittedName>
        <fullName evidence="1">Uncharacterized protein</fullName>
    </submittedName>
</protein>
<name>F4YDJ4_9CAUD</name>
<accession>F4YDJ4</accession>
<dbReference type="OrthoDB" id="26003at10239"/>